<proteinExistence type="predicted"/>
<protein>
    <submittedName>
        <fullName evidence="1">Uncharacterized protein</fullName>
    </submittedName>
</protein>
<gene>
    <name evidence="1" type="ORF">GALL_407380</name>
</gene>
<organism evidence="1">
    <name type="scientific">mine drainage metagenome</name>
    <dbReference type="NCBI Taxonomy" id="410659"/>
    <lineage>
        <taxon>unclassified sequences</taxon>
        <taxon>metagenomes</taxon>
        <taxon>ecological metagenomes</taxon>
    </lineage>
</organism>
<comment type="caution">
    <text evidence="1">The sequence shown here is derived from an EMBL/GenBank/DDBJ whole genome shotgun (WGS) entry which is preliminary data.</text>
</comment>
<reference evidence="1" key="1">
    <citation type="submission" date="2016-10" db="EMBL/GenBank/DDBJ databases">
        <title>Sequence of Gallionella enrichment culture.</title>
        <authorList>
            <person name="Poehlein A."/>
            <person name="Muehling M."/>
            <person name="Daniel R."/>
        </authorList>
    </citation>
    <scope>NUCLEOTIDE SEQUENCE</scope>
</reference>
<evidence type="ECO:0000313" key="1">
    <source>
        <dbReference type="EMBL" id="OIQ77566.1"/>
    </source>
</evidence>
<name>A0A1J5Q1L5_9ZZZZ</name>
<dbReference type="EMBL" id="MLJW01001584">
    <property type="protein sequence ID" value="OIQ77566.1"/>
    <property type="molecule type" value="Genomic_DNA"/>
</dbReference>
<dbReference type="AlphaFoldDB" id="A0A1J5Q1L5"/>
<accession>A0A1J5Q1L5</accession>
<sequence>MNCMYRRGHGLSSVAHTLMRHMNDVRRWMARLWAMSERLRHRRAGTPDALVADTHTAIVAIEGVPVGK</sequence>